<evidence type="ECO:0000256" key="4">
    <source>
        <dbReference type="ARBA" id="ARBA00022692"/>
    </source>
</evidence>
<keyword evidence="6 9" id="KW-1133">Transmembrane helix</keyword>
<comment type="similarity">
    <text evidence="2 8">Belongs to the cytochrome c oxidase subunit 3 family.</text>
</comment>
<comment type="function">
    <text evidence="8">Component of the cytochrome c oxidase, the last enzyme in the mitochondrial electron transport chain which drives oxidative phosphorylation. The respiratory chain contains 3 multisubunit complexes succinate dehydrogenase (complex II, CII), ubiquinol-cytochrome c oxidoreductase (cytochrome b-c1 complex, complex III, CIII) and cytochrome c oxidase (complex IV, CIV), that cooperate to transfer electrons derived from NADH and succinate to molecular oxygen, creating an electrochemical gradient over the inner membrane that drives transmembrane transport and the ATP synthase. Cytochrome c oxidase is the component of the respiratory chain that catalyzes the reduction of oxygen to water. Electrons originating from reduced cytochrome c in the intermembrane space (IMS) are transferred via the dinuclear copper A center (CU(A)) of subunit 2 and heme A of subunit 1 to the active site in subunit 1, a binuclear center (BNC) formed by heme A3 and copper B (CU(B)). The BNC reduces molecular oxygen to 2 water molecules using 4 electrons from cytochrome c in the IMS and 4 protons from the mitochondrial matrix.</text>
</comment>
<name>A0A346RG85_9COLE</name>
<dbReference type="SUPFAM" id="SSF81452">
    <property type="entry name" value="Cytochrome c oxidase subunit III-like"/>
    <property type="match status" value="1"/>
</dbReference>
<keyword evidence="7 9" id="KW-0472">Membrane</keyword>
<feature type="transmembrane region" description="Helical" evidence="9">
    <location>
        <begin position="130"/>
        <end position="150"/>
    </location>
</feature>
<evidence type="ECO:0000256" key="7">
    <source>
        <dbReference type="ARBA" id="ARBA00023136"/>
    </source>
</evidence>
<gene>
    <name evidence="11" type="primary">cox3</name>
</gene>
<comment type="subcellular location">
    <subcellularLocation>
        <location evidence="1">Membrane</location>
        <topology evidence="1">Multi-pass membrane protein</topology>
    </subcellularLocation>
</comment>
<dbReference type="InterPro" id="IPR033945">
    <property type="entry name" value="Cyt_c_oxase_su3_dom"/>
</dbReference>
<evidence type="ECO:0000259" key="10">
    <source>
        <dbReference type="PROSITE" id="PS50253"/>
    </source>
</evidence>
<evidence type="ECO:0000256" key="5">
    <source>
        <dbReference type="ARBA" id="ARBA00022967"/>
    </source>
</evidence>
<evidence type="ECO:0000256" key="9">
    <source>
        <dbReference type="SAM" id="Phobius"/>
    </source>
</evidence>
<feature type="domain" description="Heme-copper oxidase subunit III family profile" evidence="10">
    <location>
        <begin position="3"/>
        <end position="260"/>
    </location>
</feature>
<dbReference type="GO" id="GO:0006123">
    <property type="term" value="P:mitochondrial electron transport, cytochrome c to oxygen"/>
    <property type="evidence" value="ECO:0007669"/>
    <property type="project" value="TreeGrafter"/>
</dbReference>
<dbReference type="InterPro" id="IPR000298">
    <property type="entry name" value="Cyt_c_oxidase-like_su3"/>
</dbReference>
<keyword evidence="4 8" id="KW-0812">Transmembrane</keyword>
<dbReference type="Gene3D" id="1.10.287.70">
    <property type="match status" value="1"/>
</dbReference>
<dbReference type="Gene3D" id="1.20.120.80">
    <property type="entry name" value="Cytochrome c oxidase, subunit III, four-helix bundle"/>
    <property type="match status" value="1"/>
</dbReference>
<dbReference type="PROSITE" id="PS50253">
    <property type="entry name" value="COX3"/>
    <property type="match status" value="1"/>
</dbReference>
<reference evidence="11" key="1">
    <citation type="journal article" date="2018" name="J. ISSAAS">
        <title>The contribution of mitochondrial metagenomics to large-scale data mining and phylogenetic analysis of Coleoptera.</title>
        <authorList>
            <person name="Miller K."/>
            <person name="Linard B."/>
            <person name="Motyka M."/>
            <person name="Bocek M."/>
            <person name="Vogler A.P."/>
        </authorList>
    </citation>
    <scope>NUCLEOTIDE SEQUENCE</scope>
</reference>
<geneLocation type="mitochondrion" evidence="11"/>
<evidence type="ECO:0000256" key="6">
    <source>
        <dbReference type="ARBA" id="ARBA00022989"/>
    </source>
</evidence>
<feature type="transmembrane region" description="Helical" evidence="9">
    <location>
        <begin position="12"/>
        <end position="34"/>
    </location>
</feature>
<dbReference type="GO" id="GO:0005739">
    <property type="term" value="C:mitochondrion"/>
    <property type="evidence" value="ECO:0007669"/>
    <property type="project" value="TreeGrafter"/>
</dbReference>
<feature type="transmembrane region" description="Helical" evidence="9">
    <location>
        <begin position="162"/>
        <end position="183"/>
    </location>
</feature>
<sequence>MKKNNTFHLVTPSPWPLISSLSAFSLTLGIINMINNSNMMLLILSMVMLMLISLLWWRDIIRESTFQGFHSLKTAMNMRMGMILFIISEIFLFFSIFWSFFHNSLSPNIELGLNWPPKQIISFNTLQVPLLNTMILLTSSITVSWSHYSLINNNSIQSLKSLMITIIMGMYFTILQGFEYYTAKFSMADSIYGSTFFLTTGFHGMHVIIGNSFLMICLMRMKKNHFSSIHNIGFESAIWYWHFVDAIWLFVYLSIYWWSK</sequence>
<organism evidence="11">
    <name type="scientific">Elateroidea sp. 2 KM-2017</name>
    <dbReference type="NCBI Taxonomy" id="2219425"/>
    <lineage>
        <taxon>Eukaryota</taxon>
        <taxon>Metazoa</taxon>
        <taxon>Ecdysozoa</taxon>
        <taxon>Arthropoda</taxon>
        <taxon>Hexapoda</taxon>
        <taxon>Insecta</taxon>
        <taxon>Pterygota</taxon>
        <taxon>Neoptera</taxon>
        <taxon>Endopterygota</taxon>
        <taxon>Coleoptera</taxon>
        <taxon>Polyphaga</taxon>
        <taxon>Elateriformia</taxon>
        <taxon>Elateroidea</taxon>
    </lineage>
</organism>
<evidence type="ECO:0000256" key="2">
    <source>
        <dbReference type="ARBA" id="ARBA00010581"/>
    </source>
</evidence>
<dbReference type="PANTHER" id="PTHR11403">
    <property type="entry name" value="CYTOCHROME C OXIDASE SUBUNIT III"/>
    <property type="match status" value="1"/>
</dbReference>
<dbReference type="AlphaFoldDB" id="A0A346RG85"/>
<dbReference type="InterPro" id="IPR024791">
    <property type="entry name" value="Cyt_c/ubiquinol_Oxase_su3"/>
</dbReference>
<dbReference type="CDD" id="cd01665">
    <property type="entry name" value="Cyt_c_Oxidase_III"/>
    <property type="match status" value="1"/>
</dbReference>
<dbReference type="EMBL" id="MG193356">
    <property type="protein sequence ID" value="AXS65082.1"/>
    <property type="molecule type" value="Genomic_DNA"/>
</dbReference>
<dbReference type="InterPro" id="IPR013833">
    <property type="entry name" value="Cyt_c_oxidase_su3_a-hlx"/>
</dbReference>
<protein>
    <recommendedName>
        <fullName evidence="3 8">Cytochrome c oxidase subunit 3</fullName>
    </recommendedName>
</protein>
<evidence type="ECO:0000256" key="8">
    <source>
        <dbReference type="RuleBase" id="RU003375"/>
    </source>
</evidence>
<feature type="transmembrane region" description="Helical" evidence="9">
    <location>
        <begin position="40"/>
        <end position="57"/>
    </location>
</feature>
<feature type="transmembrane region" description="Helical" evidence="9">
    <location>
        <begin position="239"/>
        <end position="258"/>
    </location>
</feature>
<keyword evidence="8 11" id="KW-0496">Mitochondrion</keyword>
<evidence type="ECO:0000313" key="11">
    <source>
        <dbReference type="EMBL" id="AXS65082.1"/>
    </source>
</evidence>
<dbReference type="Pfam" id="PF00510">
    <property type="entry name" value="COX3"/>
    <property type="match status" value="1"/>
</dbReference>
<evidence type="ECO:0000256" key="1">
    <source>
        <dbReference type="ARBA" id="ARBA00004141"/>
    </source>
</evidence>
<keyword evidence="5" id="KW-1278">Translocase</keyword>
<feature type="transmembrane region" description="Helical" evidence="9">
    <location>
        <begin position="195"/>
        <end position="218"/>
    </location>
</feature>
<dbReference type="GO" id="GO:0016020">
    <property type="term" value="C:membrane"/>
    <property type="evidence" value="ECO:0007669"/>
    <property type="project" value="UniProtKB-SubCell"/>
</dbReference>
<feature type="transmembrane region" description="Helical" evidence="9">
    <location>
        <begin position="78"/>
        <end position="101"/>
    </location>
</feature>
<proteinExistence type="inferred from homology"/>
<dbReference type="InterPro" id="IPR035973">
    <property type="entry name" value="Cyt_c_oxidase_su3-like_sf"/>
</dbReference>
<dbReference type="PANTHER" id="PTHR11403:SF7">
    <property type="entry name" value="CYTOCHROME C OXIDASE SUBUNIT 3"/>
    <property type="match status" value="1"/>
</dbReference>
<accession>A0A346RG85</accession>
<evidence type="ECO:0000256" key="3">
    <source>
        <dbReference type="ARBA" id="ARBA00015944"/>
    </source>
</evidence>
<dbReference type="GO" id="GO:0004129">
    <property type="term" value="F:cytochrome-c oxidase activity"/>
    <property type="evidence" value="ECO:0007669"/>
    <property type="project" value="InterPro"/>
</dbReference>